<evidence type="ECO:0000259" key="3">
    <source>
        <dbReference type="Pfam" id="PF24837"/>
    </source>
</evidence>
<sequence>MTPQRVPLLASLVVLLAAACTTTDHDGATSAPSTAPAPSATAASTPSPTAVPTTAPAPTSPAPTTGRPPAASDWRVTYGWAVPTAPARVSHAVRVPVTPAPGEPLPVLVDIRIGDHPSEGWTRVTFAFRGPTPGYQVALVDRVDSDGSGDPIDLPGNAYLSVRFDPAQGHLTSGRISFTAPARAVDLPTLRGWAPAGDFEGHLGFGLGLRTTGTPLPVRLGESTRPDGLHVVSVDVRRG</sequence>
<feature type="signal peptide" evidence="2">
    <location>
        <begin position="1"/>
        <end position="19"/>
    </location>
</feature>
<evidence type="ECO:0000256" key="1">
    <source>
        <dbReference type="SAM" id="MobiDB-lite"/>
    </source>
</evidence>
<name>A0AAU7MB30_9ACTN</name>
<dbReference type="InterPro" id="IPR056303">
    <property type="entry name" value="AMIN-like"/>
</dbReference>
<evidence type="ECO:0000313" key="4">
    <source>
        <dbReference type="EMBL" id="XBP94528.1"/>
    </source>
</evidence>
<keyword evidence="2" id="KW-0732">Signal</keyword>
<reference evidence="4" key="1">
    <citation type="submission" date="2024-01" db="EMBL/GenBank/DDBJ databases">
        <title>The genome sequence of Micromonospora mangrovi CCTCC AA 2012012.</title>
        <authorList>
            <person name="Gao J."/>
        </authorList>
    </citation>
    <scope>NUCLEOTIDE SEQUENCE</scope>
    <source>
        <strain evidence="4">CCTCC AA 2012012</strain>
    </source>
</reference>
<dbReference type="RefSeq" id="WP_350934520.1">
    <property type="nucleotide sequence ID" value="NZ_CP157762.1"/>
</dbReference>
<gene>
    <name evidence="5" type="ORF">ABUL08_03695</name>
    <name evidence="4" type="ORF">VK199_03690</name>
</gene>
<dbReference type="PROSITE" id="PS51257">
    <property type="entry name" value="PROKAR_LIPOPROTEIN"/>
    <property type="match status" value="1"/>
</dbReference>
<proteinExistence type="predicted"/>
<protein>
    <recommendedName>
        <fullName evidence="3">AMIN-like domain-containing protein</fullName>
    </recommendedName>
</protein>
<evidence type="ECO:0000256" key="2">
    <source>
        <dbReference type="SAM" id="SignalP"/>
    </source>
</evidence>
<feature type="region of interest" description="Disordered" evidence="1">
    <location>
        <begin position="24"/>
        <end position="71"/>
    </location>
</feature>
<dbReference type="EMBL" id="CP157762">
    <property type="protein sequence ID" value="XBP94528.1"/>
    <property type="molecule type" value="Genomic_DNA"/>
</dbReference>
<dbReference type="AlphaFoldDB" id="A0AAU7MB30"/>
<feature type="domain" description="AMIN-like" evidence="3">
    <location>
        <begin position="107"/>
        <end position="236"/>
    </location>
</feature>
<accession>A0AAU7MB30</accession>
<dbReference type="Pfam" id="PF24837">
    <property type="entry name" value="AMIN-like"/>
    <property type="match status" value="1"/>
</dbReference>
<organism evidence="4">
    <name type="scientific">Micromonospora sp. CCTCC AA 2012012</name>
    <dbReference type="NCBI Taxonomy" id="3111921"/>
    <lineage>
        <taxon>Bacteria</taxon>
        <taxon>Bacillati</taxon>
        <taxon>Actinomycetota</taxon>
        <taxon>Actinomycetes</taxon>
        <taxon>Micromonosporales</taxon>
        <taxon>Micromonosporaceae</taxon>
        <taxon>Micromonospora</taxon>
    </lineage>
</organism>
<evidence type="ECO:0000313" key="5">
    <source>
        <dbReference type="EMBL" id="XCH75227.1"/>
    </source>
</evidence>
<feature type="chain" id="PRO_5043288821" description="AMIN-like domain-containing protein" evidence="2">
    <location>
        <begin position="20"/>
        <end position="239"/>
    </location>
</feature>
<reference evidence="5" key="2">
    <citation type="submission" date="2024-06" db="EMBL/GenBank/DDBJ databases">
        <title>Micromonospora mangrovi CCTCC AA 2012012 genome sequences.</title>
        <authorList>
            <person name="Gao J."/>
        </authorList>
    </citation>
    <scope>NUCLEOTIDE SEQUENCE</scope>
    <source>
        <strain evidence="5">CCTCC AA 2012012</strain>
    </source>
</reference>
<feature type="compositionally biased region" description="Low complexity" evidence="1">
    <location>
        <begin position="28"/>
        <end position="71"/>
    </location>
</feature>
<dbReference type="EMBL" id="CP159342">
    <property type="protein sequence ID" value="XCH75227.1"/>
    <property type="molecule type" value="Genomic_DNA"/>
</dbReference>